<feature type="region of interest" description="Disordered" evidence="2">
    <location>
        <begin position="291"/>
        <end position="334"/>
    </location>
</feature>
<reference evidence="3" key="1">
    <citation type="submission" date="2022-07" db="EMBL/GenBank/DDBJ databases">
        <title>Genome Sequence of Xylaria arbuscula.</title>
        <authorList>
            <person name="Buettner E."/>
        </authorList>
    </citation>
    <scope>NUCLEOTIDE SEQUENCE</scope>
    <source>
        <strain evidence="3">VT107</strain>
    </source>
</reference>
<dbReference type="Proteomes" id="UP001148614">
    <property type="component" value="Unassembled WGS sequence"/>
</dbReference>
<feature type="compositionally biased region" description="Basic and acidic residues" evidence="2">
    <location>
        <begin position="208"/>
        <end position="220"/>
    </location>
</feature>
<dbReference type="VEuPathDB" id="FungiDB:F4678DRAFT_41901"/>
<dbReference type="PANTHER" id="PTHR35391:SF7">
    <property type="entry name" value="C2H2-TYPE DOMAIN-CONTAINING PROTEIN"/>
    <property type="match status" value="1"/>
</dbReference>
<evidence type="ECO:0008006" key="5">
    <source>
        <dbReference type="Google" id="ProtNLM"/>
    </source>
</evidence>
<accession>A0A9W8THL6</accession>
<gene>
    <name evidence="3" type="ORF">NPX13_g10815</name>
</gene>
<name>A0A9W8THL6_9PEZI</name>
<dbReference type="EMBL" id="JANPWZ010003224">
    <property type="protein sequence ID" value="KAJ3553721.1"/>
    <property type="molecule type" value="Genomic_DNA"/>
</dbReference>
<keyword evidence="4" id="KW-1185">Reference proteome</keyword>
<feature type="region of interest" description="Disordered" evidence="2">
    <location>
        <begin position="208"/>
        <end position="266"/>
    </location>
</feature>
<feature type="coiled-coil region" evidence="1">
    <location>
        <begin position="432"/>
        <end position="459"/>
    </location>
</feature>
<organism evidence="3 4">
    <name type="scientific">Xylaria arbuscula</name>
    <dbReference type="NCBI Taxonomy" id="114810"/>
    <lineage>
        <taxon>Eukaryota</taxon>
        <taxon>Fungi</taxon>
        <taxon>Dikarya</taxon>
        <taxon>Ascomycota</taxon>
        <taxon>Pezizomycotina</taxon>
        <taxon>Sordariomycetes</taxon>
        <taxon>Xylariomycetidae</taxon>
        <taxon>Xylariales</taxon>
        <taxon>Xylariaceae</taxon>
        <taxon>Xylaria</taxon>
    </lineage>
</organism>
<evidence type="ECO:0000256" key="1">
    <source>
        <dbReference type="SAM" id="Coils"/>
    </source>
</evidence>
<evidence type="ECO:0000313" key="3">
    <source>
        <dbReference type="EMBL" id="KAJ3553721.1"/>
    </source>
</evidence>
<evidence type="ECO:0000313" key="4">
    <source>
        <dbReference type="Proteomes" id="UP001148614"/>
    </source>
</evidence>
<feature type="compositionally biased region" description="Polar residues" evidence="2">
    <location>
        <begin position="227"/>
        <end position="240"/>
    </location>
</feature>
<dbReference type="PANTHER" id="PTHR35391">
    <property type="entry name" value="C2H2-TYPE DOMAIN-CONTAINING PROTEIN-RELATED"/>
    <property type="match status" value="1"/>
</dbReference>
<feature type="compositionally biased region" description="Acidic residues" evidence="2">
    <location>
        <begin position="294"/>
        <end position="307"/>
    </location>
</feature>
<keyword evidence="1" id="KW-0175">Coiled coil</keyword>
<sequence length="660" mass="74798">MINTPGVSTLAARSDLSSVNIQQIRSRPHAPDEASTKRYKNFIRYKISRGNYPQPPIADGESSLRTCPWCFKLLDKTLSESDWRRHIDEDFKPYACLAEECSQAHPSYPTLDEWFKHMGLHSNRWNERVYLTPSWVCTICEDNWETYDSPQALSSHIKECHTHRFSSEDIQLISRQSKTDKPRSSNECLLCHFVVDHPQKTASLLFPKREKDEEKQEAAKVPRRSLGMTNPNSHKAISTLSDSSSNSDDDTVLPRQDQLRERPRPVARHIATHLQTLMLLAIRFSEVNNFKEEPGDDAESNSVDIDEGNSSSEHNDLGRLSDVNSEGKLTGSDTEDIVGMQSAAELLSDELKSDALIPDTNLDFSDIPRQHDSLAHKKDIFLEGVLQSGAFRPPRDEHKDPTFKTVSVLPDTQDYIFGGEANVEGNGLKGLKAFAEEQRKSNSERLKRERREMKILELKKFSDNFKLPTRIPPASNYLRRASVETEQAADSETGGRATIIPETEKEKQKAAKIARFNELKEFATNFKLATPVPLDLVGLLSKDPEKQRQIFNTSYLKEDENGELYLHLSDISSAARERQPINGYRVLWIAASLFEFNLNTTKSEAGYPYLTYQAGEIFDVIADKGELWLAKNQDDPNNSVGWIWDKHFAKLADDLSGVAI</sequence>
<protein>
    <recommendedName>
        <fullName evidence="5">C2H2-type domain-containing protein</fullName>
    </recommendedName>
</protein>
<evidence type="ECO:0000256" key="2">
    <source>
        <dbReference type="SAM" id="MobiDB-lite"/>
    </source>
</evidence>
<proteinExistence type="predicted"/>
<dbReference type="AlphaFoldDB" id="A0A9W8THL6"/>
<comment type="caution">
    <text evidence="3">The sequence shown here is derived from an EMBL/GenBank/DDBJ whole genome shotgun (WGS) entry which is preliminary data.</text>
</comment>